<comment type="caution">
    <text evidence="10">The sequence shown here is derived from an EMBL/GenBank/DDBJ whole genome shotgun (WGS) entry which is preliminary data.</text>
</comment>
<evidence type="ECO:0000256" key="9">
    <source>
        <dbReference type="HAMAP-Rule" id="MF_01471"/>
    </source>
</evidence>
<dbReference type="AlphaFoldDB" id="A0A133ZZZ3"/>
<evidence type="ECO:0000256" key="6">
    <source>
        <dbReference type="ARBA" id="ARBA00022801"/>
    </source>
</evidence>
<dbReference type="Gene3D" id="3.30.70.240">
    <property type="match status" value="1"/>
</dbReference>
<dbReference type="HAMAP" id="MF_01471">
    <property type="entry name" value="Cas2"/>
    <property type="match status" value="1"/>
</dbReference>
<evidence type="ECO:0000256" key="1">
    <source>
        <dbReference type="ARBA" id="ARBA00001946"/>
    </source>
</evidence>
<evidence type="ECO:0000256" key="5">
    <source>
        <dbReference type="ARBA" id="ARBA00022759"/>
    </source>
</evidence>
<sequence>MSYRFMRVLVMFDLPTETSLQRKNYRKFRKTLIKNGFIMMQESVYVKLAMNQGSADLIVKSIRKMCPDEGIVQVLQITEKQFSKMEFLVGESQTEYVDNNERLLEL</sequence>
<comment type="function">
    <text evidence="9">CRISPR (clustered regularly interspaced short palindromic repeat), is an adaptive immune system that provides protection against mobile genetic elements (viruses, transposable elements and conjugative plasmids). CRISPR clusters contain sequences complementary to antecedent mobile elements and target invading nucleic acids. CRISPR clusters are transcribed and processed into CRISPR RNA (crRNA). Functions as a ssRNA-specific endoribonuclease. Involved in the integration of spacer DNA into the CRISPR cassette.</text>
</comment>
<dbReference type="GO" id="GO:0004521">
    <property type="term" value="F:RNA endonuclease activity"/>
    <property type="evidence" value="ECO:0007669"/>
    <property type="project" value="InterPro"/>
</dbReference>
<dbReference type="GO" id="GO:0051607">
    <property type="term" value="P:defense response to virus"/>
    <property type="evidence" value="ECO:0007669"/>
    <property type="project" value="UniProtKB-UniRule"/>
</dbReference>
<dbReference type="InterPro" id="IPR021127">
    <property type="entry name" value="CRISPR_associated_Cas2"/>
</dbReference>
<dbReference type="GO" id="GO:0043571">
    <property type="term" value="P:maintenance of CRISPR repeat elements"/>
    <property type="evidence" value="ECO:0007669"/>
    <property type="project" value="UniProtKB-UniRule"/>
</dbReference>
<dbReference type="InterPro" id="IPR019199">
    <property type="entry name" value="Virulence_VapD/CRISPR_Cas2"/>
</dbReference>
<evidence type="ECO:0000313" key="11">
    <source>
        <dbReference type="Proteomes" id="UP000070355"/>
    </source>
</evidence>
<dbReference type="EC" id="3.1.-.-" evidence="9"/>
<dbReference type="EMBL" id="LSDC01000047">
    <property type="protein sequence ID" value="KXB60993.1"/>
    <property type="molecule type" value="Genomic_DNA"/>
</dbReference>
<keyword evidence="5 9" id="KW-0255">Endonuclease</keyword>
<name>A0A133ZZZ3_9BACL</name>
<protein>
    <recommendedName>
        <fullName evidence="9">CRISPR-associated endoribonuclease Cas2</fullName>
        <ecNumber evidence="9">3.1.-.-</ecNumber>
    </recommendedName>
</protein>
<keyword evidence="3 9" id="KW-0540">Nuclease</keyword>
<proteinExistence type="inferred from homology"/>
<dbReference type="Pfam" id="PF09827">
    <property type="entry name" value="CRISPR_Cas2"/>
    <property type="match status" value="1"/>
</dbReference>
<evidence type="ECO:0000256" key="2">
    <source>
        <dbReference type="ARBA" id="ARBA00009959"/>
    </source>
</evidence>
<reference evidence="11" key="1">
    <citation type="submission" date="2016-01" db="EMBL/GenBank/DDBJ databases">
        <authorList>
            <person name="Mitreva M."/>
            <person name="Pepin K.H."/>
            <person name="Mihindukulasuriya K.A."/>
            <person name="Fulton R."/>
            <person name="Fronick C."/>
            <person name="O'Laughlin M."/>
            <person name="Miner T."/>
            <person name="Herter B."/>
            <person name="Rosa B.A."/>
            <person name="Cordes M."/>
            <person name="Tomlinson C."/>
            <person name="Wollam A."/>
            <person name="Palsikar V.B."/>
            <person name="Mardis E.R."/>
            <person name="Wilson R.K."/>
        </authorList>
    </citation>
    <scope>NUCLEOTIDE SEQUENCE [LARGE SCALE GENOMIC DNA]</scope>
    <source>
        <strain evidence="11">DNF01167</strain>
    </source>
</reference>
<evidence type="ECO:0000313" key="10">
    <source>
        <dbReference type="EMBL" id="KXB60993.1"/>
    </source>
</evidence>
<feature type="binding site" evidence="9">
    <location>
        <position position="13"/>
    </location>
    <ligand>
        <name>Mg(2+)</name>
        <dbReference type="ChEBI" id="CHEBI:18420"/>
        <note>catalytic</note>
    </ligand>
</feature>
<evidence type="ECO:0000256" key="3">
    <source>
        <dbReference type="ARBA" id="ARBA00022722"/>
    </source>
</evidence>
<keyword evidence="8 9" id="KW-0051">Antiviral defense</keyword>
<accession>A0A133ZZZ3</accession>
<dbReference type="NCBIfam" id="TIGR01573">
    <property type="entry name" value="cas2"/>
    <property type="match status" value="1"/>
</dbReference>
<dbReference type="Proteomes" id="UP000070355">
    <property type="component" value="Unassembled WGS sequence"/>
</dbReference>
<keyword evidence="6 9" id="KW-0378">Hydrolase</keyword>
<dbReference type="GO" id="GO:0016787">
    <property type="term" value="F:hydrolase activity"/>
    <property type="evidence" value="ECO:0007669"/>
    <property type="project" value="UniProtKB-KW"/>
</dbReference>
<comment type="similarity">
    <text evidence="2 9">Belongs to the CRISPR-associated endoribonuclease Cas2 protein family.</text>
</comment>
<dbReference type="PATRIC" id="fig|1379.3.peg.731"/>
<evidence type="ECO:0000256" key="8">
    <source>
        <dbReference type="ARBA" id="ARBA00023118"/>
    </source>
</evidence>
<dbReference type="STRING" id="1379.HMPREF3186_00753"/>
<gene>
    <name evidence="9" type="primary">cas2</name>
    <name evidence="10" type="ORF">HMPREF3186_00753</name>
</gene>
<keyword evidence="4 9" id="KW-0479">Metal-binding</keyword>
<comment type="subunit">
    <text evidence="9">Homodimer, forms a heterotetramer with a Cas1 homodimer.</text>
</comment>
<evidence type="ECO:0000256" key="7">
    <source>
        <dbReference type="ARBA" id="ARBA00022842"/>
    </source>
</evidence>
<dbReference type="GO" id="GO:0046872">
    <property type="term" value="F:metal ion binding"/>
    <property type="evidence" value="ECO:0007669"/>
    <property type="project" value="UniProtKB-UniRule"/>
</dbReference>
<keyword evidence="7 9" id="KW-0460">Magnesium</keyword>
<comment type="cofactor">
    <cofactor evidence="1 9">
        <name>Mg(2+)</name>
        <dbReference type="ChEBI" id="CHEBI:18420"/>
    </cofactor>
</comment>
<evidence type="ECO:0000256" key="4">
    <source>
        <dbReference type="ARBA" id="ARBA00022723"/>
    </source>
</evidence>
<dbReference type="SUPFAM" id="SSF143430">
    <property type="entry name" value="TTP0101/SSO1404-like"/>
    <property type="match status" value="1"/>
</dbReference>
<organism evidence="10 11">
    <name type="scientific">Gemella haemolysans</name>
    <dbReference type="NCBI Taxonomy" id="1379"/>
    <lineage>
        <taxon>Bacteria</taxon>
        <taxon>Bacillati</taxon>
        <taxon>Bacillota</taxon>
        <taxon>Bacilli</taxon>
        <taxon>Bacillales</taxon>
        <taxon>Gemellaceae</taxon>
        <taxon>Gemella</taxon>
    </lineage>
</organism>